<feature type="region of interest" description="Domain I" evidence="6">
    <location>
        <begin position="1"/>
        <end position="64"/>
    </location>
</feature>
<dbReference type="CDD" id="cd14332">
    <property type="entry name" value="UBA_RuvA_C"/>
    <property type="match status" value="1"/>
</dbReference>
<proteinExistence type="inferred from homology"/>
<dbReference type="Gene3D" id="1.10.150.20">
    <property type="entry name" value="5' to 3' exonuclease, C-terminal subdomain"/>
    <property type="match status" value="1"/>
</dbReference>
<evidence type="ECO:0000256" key="3">
    <source>
        <dbReference type="ARBA" id="ARBA00023125"/>
    </source>
</evidence>
<dbReference type="NCBIfam" id="TIGR00084">
    <property type="entry name" value="ruvA"/>
    <property type="match status" value="1"/>
</dbReference>
<evidence type="ECO:0000313" key="8">
    <source>
        <dbReference type="EMBL" id="VVE54767.1"/>
    </source>
</evidence>
<dbReference type="HAMAP" id="MF_00031">
    <property type="entry name" value="DNA_HJ_migration_RuvA"/>
    <property type="match status" value="1"/>
</dbReference>
<comment type="subcellular location">
    <subcellularLocation>
        <location evidence="6">Cytoplasm</location>
    </subcellularLocation>
</comment>
<dbReference type="InterPro" id="IPR012340">
    <property type="entry name" value="NA-bd_OB-fold"/>
</dbReference>
<dbReference type="InterPro" id="IPR000085">
    <property type="entry name" value="RuvA"/>
</dbReference>
<organism evidence="8 9">
    <name type="scientific">Pandoraea capi</name>
    <dbReference type="NCBI Taxonomy" id="2508286"/>
    <lineage>
        <taxon>Bacteria</taxon>
        <taxon>Pseudomonadati</taxon>
        <taxon>Pseudomonadota</taxon>
        <taxon>Betaproteobacteria</taxon>
        <taxon>Burkholderiales</taxon>
        <taxon>Burkholderiaceae</taxon>
        <taxon>Pandoraea</taxon>
    </lineage>
</organism>
<dbReference type="GO" id="GO:0004386">
    <property type="term" value="F:helicase activity"/>
    <property type="evidence" value="ECO:0007669"/>
    <property type="project" value="UniProtKB-KW"/>
</dbReference>
<sequence length="193" mass="20329">MIGRISGTLLEKNPPHILVDCQGVGYEISVPMSTFFNLPNVGERVTLLTQFIVREDAQLLFGFGSPDERNTFRELLKISGVGARTALAILSGMSVADIAQAVTLQESGRLTKIPGIGKKTAERLLLELKGKLGAQLGTVAGAAVPHDHKSDVVNALLALGYSDKEALAAVKSVPDGTTVSDGIKHALKSLSKA</sequence>
<dbReference type="InterPro" id="IPR013849">
    <property type="entry name" value="DNA_helicase_Holl-junc_RuvA_I"/>
</dbReference>
<reference evidence="8 9" key="1">
    <citation type="submission" date="2019-08" db="EMBL/GenBank/DDBJ databases">
        <authorList>
            <person name="Peeters C."/>
        </authorList>
    </citation>
    <scope>NUCLEOTIDE SEQUENCE [LARGE SCALE GENOMIC DNA]</scope>
    <source>
        <strain evidence="8 9">LMG 20602</strain>
    </source>
</reference>
<dbReference type="InterPro" id="IPR036267">
    <property type="entry name" value="RuvA_C_sf"/>
</dbReference>
<feature type="domain" description="Helix-hairpin-helix DNA-binding motif class 1" evidence="7">
    <location>
        <begin position="73"/>
        <end position="92"/>
    </location>
</feature>
<dbReference type="Gene3D" id="1.10.8.10">
    <property type="entry name" value="DNA helicase RuvA subunit, C-terminal domain"/>
    <property type="match status" value="1"/>
</dbReference>
<dbReference type="RefSeq" id="WP_069340224.1">
    <property type="nucleotide sequence ID" value="NZ_CABPRV010000017.1"/>
</dbReference>
<dbReference type="EMBL" id="CABPRV010000017">
    <property type="protein sequence ID" value="VVE54767.1"/>
    <property type="molecule type" value="Genomic_DNA"/>
</dbReference>
<keyword evidence="9" id="KW-1185">Reference proteome</keyword>
<accession>A0ABY6WC37</accession>
<evidence type="ECO:0000259" key="7">
    <source>
        <dbReference type="SMART" id="SM00278"/>
    </source>
</evidence>
<comment type="caution">
    <text evidence="6">Lacks conserved residue(s) required for the propagation of feature annotation.</text>
</comment>
<keyword evidence="1 6" id="KW-0963">Cytoplasm</keyword>
<keyword evidence="8" id="KW-0378">Hydrolase</keyword>
<dbReference type="Pfam" id="PF07499">
    <property type="entry name" value="RuvA_C"/>
    <property type="match status" value="1"/>
</dbReference>
<feature type="domain" description="Helix-hairpin-helix DNA-binding motif class 1" evidence="7">
    <location>
        <begin position="108"/>
        <end position="127"/>
    </location>
</feature>
<comment type="caution">
    <text evidence="8">The sequence shown here is derived from an EMBL/GenBank/DDBJ whole genome shotgun (WGS) entry which is preliminary data.</text>
</comment>
<comment type="subunit">
    <text evidence="6">Homotetramer. Forms an RuvA(8)-RuvB(12)-Holliday junction (HJ) complex. HJ DNA is sandwiched between 2 RuvA tetramers; dsDNA enters through RuvA and exits via RuvB. An RuvB hexamer assembles on each DNA strand where it exits the tetramer. Each RuvB hexamer is contacted by two RuvA subunits (via domain III) on 2 adjacent RuvB subunits; this complex drives branch migration. In the full resolvosome a probable DNA-RuvA(4)-RuvB(12)-RuvC(2) complex forms which resolves the HJ.</text>
</comment>
<keyword evidence="3 6" id="KW-0238">DNA-binding</keyword>
<keyword evidence="4 6" id="KW-0233">DNA recombination</keyword>
<feature type="region of interest" description="Domain III" evidence="6">
    <location>
        <begin position="151"/>
        <end position="193"/>
    </location>
</feature>
<evidence type="ECO:0000313" key="9">
    <source>
        <dbReference type="Proteomes" id="UP000366065"/>
    </source>
</evidence>
<dbReference type="SMART" id="SM00278">
    <property type="entry name" value="HhH1"/>
    <property type="match status" value="2"/>
</dbReference>
<comment type="domain">
    <text evidence="6">Has three domains with a flexible linker between the domains II and III and assumes an 'L' shape. Domain III is highly mobile and contacts RuvB.</text>
</comment>
<keyword evidence="5 6" id="KW-0234">DNA repair</keyword>
<keyword evidence="8" id="KW-0067">ATP-binding</keyword>
<evidence type="ECO:0000256" key="5">
    <source>
        <dbReference type="ARBA" id="ARBA00023204"/>
    </source>
</evidence>
<evidence type="ECO:0000256" key="1">
    <source>
        <dbReference type="ARBA" id="ARBA00022490"/>
    </source>
</evidence>
<dbReference type="Gene3D" id="2.40.50.140">
    <property type="entry name" value="Nucleic acid-binding proteins"/>
    <property type="match status" value="1"/>
</dbReference>
<dbReference type="SUPFAM" id="SSF46929">
    <property type="entry name" value="DNA helicase RuvA subunit, C-terminal domain"/>
    <property type="match status" value="1"/>
</dbReference>
<evidence type="ECO:0000256" key="4">
    <source>
        <dbReference type="ARBA" id="ARBA00023172"/>
    </source>
</evidence>
<comment type="similarity">
    <text evidence="6">Belongs to the RuvA family.</text>
</comment>
<evidence type="ECO:0000256" key="6">
    <source>
        <dbReference type="HAMAP-Rule" id="MF_00031"/>
    </source>
</evidence>
<dbReference type="SUPFAM" id="SSF50249">
    <property type="entry name" value="Nucleic acid-binding proteins"/>
    <property type="match status" value="1"/>
</dbReference>
<keyword evidence="2 6" id="KW-0227">DNA damage</keyword>
<comment type="function">
    <text evidence="6">The RuvA-RuvB-RuvC complex processes Holliday junction (HJ) DNA during genetic recombination and DNA repair, while the RuvA-RuvB complex plays an important role in the rescue of blocked DNA replication forks via replication fork reversal (RFR). RuvA specifically binds to HJ cruciform DNA, conferring on it an open structure. The RuvB hexamer acts as an ATP-dependent pump, pulling dsDNA into and through the RuvAB complex. HJ branch migration allows RuvC to scan DNA until it finds its consensus sequence, where it cleaves and resolves the cruciform DNA.</text>
</comment>
<dbReference type="Pfam" id="PF14520">
    <property type="entry name" value="HHH_5"/>
    <property type="match status" value="1"/>
</dbReference>
<dbReference type="Proteomes" id="UP000366065">
    <property type="component" value="Unassembled WGS sequence"/>
</dbReference>
<keyword evidence="8" id="KW-0347">Helicase</keyword>
<dbReference type="InterPro" id="IPR010994">
    <property type="entry name" value="RuvA_2-like"/>
</dbReference>
<protein>
    <recommendedName>
        <fullName evidence="6">Holliday junction branch migration complex subunit RuvA</fullName>
    </recommendedName>
</protein>
<evidence type="ECO:0000256" key="2">
    <source>
        <dbReference type="ARBA" id="ARBA00022763"/>
    </source>
</evidence>
<name>A0ABY6WC37_9BURK</name>
<dbReference type="Pfam" id="PF01330">
    <property type="entry name" value="RuvA_N"/>
    <property type="match status" value="1"/>
</dbReference>
<gene>
    <name evidence="6" type="primary">ruvA</name>
    <name evidence="8" type="ORF">PCA20602_04966</name>
</gene>
<dbReference type="InterPro" id="IPR003583">
    <property type="entry name" value="Hlx-hairpin-Hlx_DNA-bd_motif"/>
</dbReference>
<keyword evidence="8" id="KW-0547">Nucleotide-binding</keyword>
<dbReference type="SUPFAM" id="SSF47781">
    <property type="entry name" value="RuvA domain 2-like"/>
    <property type="match status" value="1"/>
</dbReference>
<dbReference type="InterPro" id="IPR011114">
    <property type="entry name" value="RuvA_C"/>
</dbReference>